<dbReference type="Proteomes" id="UP000002358">
    <property type="component" value="Chromosome 3"/>
</dbReference>
<protein>
    <submittedName>
        <fullName evidence="2">Uncharacterized protein</fullName>
    </submittedName>
</protein>
<sequence length="105" mass="11350">MFRYKRMREKPRIHQFIRDINMKFALFLAISAVLLVASALAKHHGPPGPPSGPHGPPTLSTGSSDSESGSSKQSSNSSSVGRNARSVFQPLDHLRPPQSTPSTSE</sequence>
<dbReference type="RefSeq" id="XP_031782458.1">
    <property type="nucleotide sequence ID" value="XM_031926598.2"/>
</dbReference>
<dbReference type="EnsemblMetazoa" id="XM_031926598">
    <property type="protein sequence ID" value="XP_031782458"/>
    <property type="gene ID" value="LOC116416806"/>
</dbReference>
<dbReference type="SMR" id="A0A7M7Q8H6"/>
<reference evidence="2" key="1">
    <citation type="submission" date="2021-01" db="UniProtKB">
        <authorList>
            <consortium name="EnsemblMetazoa"/>
        </authorList>
    </citation>
    <scope>IDENTIFICATION</scope>
</reference>
<dbReference type="AlphaFoldDB" id="A0A7M7Q8H6"/>
<evidence type="ECO:0000313" key="2">
    <source>
        <dbReference type="EnsemblMetazoa" id="XP_031782458"/>
    </source>
</evidence>
<organism evidence="2 3">
    <name type="scientific">Nasonia vitripennis</name>
    <name type="common">Parasitic wasp</name>
    <dbReference type="NCBI Taxonomy" id="7425"/>
    <lineage>
        <taxon>Eukaryota</taxon>
        <taxon>Metazoa</taxon>
        <taxon>Ecdysozoa</taxon>
        <taxon>Arthropoda</taxon>
        <taxon>Hexapoda</taxon>
        <taxon>Insecta</taxon>
        <taxon>Pterygota</taxon>
        <taxon>Neoptera</taxon>
        <taxon>Endopterygota</taxon>
        <taxon>Hymenoptera</taxon>
        <taxon>Apocrita</taxon>
        <taxon>Proctotrupomorpha</taxon>
        <taxon>Chalcidoidea</taxon>
        <taxon>Pteromalidae</taxon>
        <taxon>Pteromalinae</taxon>
        <taxon>Nasonia</taxon>
    </lineage>
</organism>
<dbReference type="InParanoid" id="A0A7M7Q8H6"/>
<evidence type="ECO:0000313" key="3">
    <source>
        <dbReference type="Proteomes" id="UP000002358"/>
    </source>
</evidence>
<evidence type="ECO:0000256" key="1">
    <source>
        <dbReference type="SAM" id="MobiDB-lite"/>
    </source>
</evidence>
<dbReference type="GeneID" id="116416806"/>
<keyword evidence="3" id="KW-1185">Reference proteome</keyword>
<name>A0A7M7Q8H6_NASVI</name>
<proteinExistence type="predicted"/>
<feature type="region of interest" description="Disordered" evidence="1">
    <location>
        <begin position="41"/>
        <end position="105"/>
    </location>
</feature>
<feature type="compositionally biased region" description="Pro residues" evidence="1">
    <location>
        <begin position="46"/>
        <end position="56"/>
    </location>
</feature>
<feature type="compositionally biased region" description="Low complexity" evidence="1">
    <location>
        <begin position="57"/>
        <end position="81"/>
    </location>
</feature>
<accession>A0A7M7Q8H6</accession>
<dbReference type="KEGG" id="nvi:116416806"/>